<dbReference type="InterPro" id="IPR041677">
    <property type="entry name" value="DNA2/NAM7_AAA_11"/>
</dbReference>
<evidence type="ECO:0000313" key="5">
    <source>
        <dbReference type="Proteomes" id="UP001147733"/>
    </source>
</evidence>
<keyword evidence="1" id="KW-0547">Nucleotide-binding</keyword>
<keyword evidence="1" id="KW-0378">Hydrolase</keyword>
<dbReference type="GeneID" id="81384795"/>
<feature type="domain" description="DNA2/NAM7 helicase-like C-terminal" evidence="3">
    <location>
        <begin position="259"/>
        <end position="455"/>
    </location>
</feature>
<dbReference type="InterPro" id="IPR047187">
    <property type="entry name" value="SF1_C_Upf1"/>
</dbReference>
<proteinExistence type="predicted"/>
<evidence type="ECO:0000256" key="1">
    <source>
        <dbReference type="ARBA" id="ARBA00022806"/>
    </source>
</evidence>
<dbReference type="InterPro" id="IPR041679">
    <property type="entry name" value="DNA2/NAM7-like_C"/>
</dbReference>
<keyword evidence="5" id="KW-1185">Reference proteome</keyword>
<dbReference type="CDD" id="cd18808">
    <property type="entry name" value="SF1_C_Upf1"/>
    <property type="match status" value="1"/>
</dbReference>
<evidence type="ECO:0000259" key="2">
    <source>
        <dbReference type="Pfam" id="PF13086"/>
    </source>
</evidence>
<dbReference type="Pfam" id="PF13086">
    <property type="entry name" value="AAA_11"/>
    <property type="match status" value="1"/>
</dbReference>
<keyword evidence="1" id="KW-0347">Helicase</keyword>
<dbReference type="PANTHER" id="PTHR10887:SF341">
    <property type="entry name" value="NFX1-TYPE ZINC FINGER-CONTAINING PROTEIN 1"/>
    <property type="match status" value="1"/>
</dbReference>
<sequence>MVVCAFNQGLNVIAQRFAPSAKAGVYRLFTEFVETGGAPDDDDEADISHTSDPRQFDAFREMFPAFSDTCLSDQLLQTIASSFRSAGSGLGHLSLHKHIIDRVRKITVRDQQDGASSFSIDEETKLLLDLAQWQFYLRQIESNPVQPASKQQEMALSALLWELQAGFDKSWKRLQLFIFSRAKLIFCTASKAGRASPRKFNPSFLLVEEASQITELVTLIPMGFHLASLRKIILSGDIAQLPPTVVSEFENEYASSEKVSLFERLIKSGLPEICLTAQYRMSPGICDFVSNQFYDKILQTDPSCKDRRQTLILGKFIANRYKCKAADSYFFSMPPSTVLRRIRTYSLVNPDYVSFIVAFVDSMTVSIGKLSKKEILVLSYYDEERQALAELLRKLGLHGVRVASVDSAQGSESSIAILSTTRPGGETGLGFLTDLRRACVALSRARHCLVVVGNERMAYKGSKVYISSGNNMWQALIKYHQQNQTLVQVPKNSELAREKLGIYDGHPDYERLRREVVSP</sequence>
<dbReference type="OrthoDB" id="6513042at2759"/>
<dbReference type="AlphaFoldDB" id="A0A9W9NXV7"/>
<dbReference type="Gene3D" id="3.40.50.300">
    <property type="entry name" value="P-loop containing nucleotide triphosphate hydrolases"/>
    <property type="match status" value="2"/>
</dbReference>
<dbReference type="PANTHER" id="PTHR10887">
    <property type="entry name" value="DNA2/NAM7 HELICASE FAMILY"/>
    <property type="match status" value="1"/>
</dbReference>
<feature type="domain" description="DNA2/NAM7 helicase helicase" evidence="2">
    <location>
        <begin position="138"/>
        <end position="248"/>
    </location>
</feature>
<evidence type="ECO:0000313" key="4">
    <source>
        <dbReference type="EMBL" id="KAJ5226704.1"/>
    </source>
</evidence>
<name>A0A9W9NXV7_PENCI</name>
<dbReference type="InterPro" id="IPR045055">
    <property type="entry name" value="DNA2/NAM7-like"/>
</dbReference>
<dbReference type="EMBL" id="JAPQKT010000006">
    <property type="protein sequence ID" value="KAJ5226704.1"/>
    <property type="molecule type" value="Genomic_DNA"/>
</dbReference>
<dbReference type="RefSeq" id="XP_056499069.1">
    <property type="nucleotide sequence ID" value="XM_056645628.1"/>
</dbReference>
<comment type="caution">
    <text evidence="4">The sequence shown here is derived from an EMBL/GenBank/DDBJ whole genome shotgun (WGS) entry which is preliminary data.</text>
</comment>
<dbReference type="SUPFAM" id="SSF52540">
    <property type="entry name" value="P-loop containing nucleoside triphosphate hydrolases"/>
    <property type="match status" value="1"/>
</dbReference>
<dbReference type="Proteomes" id="UP001147733">
    <property type="component" value="Unassembled WGS sequence"/>
</dbReference>
<dbReference type="GO" id="GO:0031048">
    <property type="term" value="P:regulatory ncRNA-mediated heterochromatin formation"/>
    <property type="evidence" value="ECO:0007669"/>
    <property type="project" value="TreeGrafter"/>
</dbReference>
<keyword evidence="1" id="KW-0067">ATP-binding</keyword>
<dbReference type="InterPro" id="IPR027417">
    <property type="entry name" value="P-loop_NTPase"/>
</dbReference>
<evidence type="ECO:0000259" key="3">
    <source>
        <dbReference type="Pfam" id="PF13087"/>
    </source>
</evidence>
<gene>
    <name evidence="4" type="ORF">N7469_006710</name>
</gene>
<dbReference type="Pfam" id="PF13087">
    <property type="entry name" value="AAA_12"/>
    <property type="match status" value="1"/>
</dbReference>
<reference evidence="4" key="1">
    <citation type="submission" date="2022-11" db="EMBL/GenBank/DDBJ databases">
        <authorList>
            <person name="Petersen C."/>
        </authorList>
    </citation>
    <scope>NUCLEOTIDE SEQUENCE</scope>
    <source>
        <strain evidence="4">IBT 23319</strain>
    </source>
</reference>
<protein>
    <submittedName>
        <fullName evidence="4">Uncharacterized protein</fullName>
    </submittedName>
</protein>
<organism evidence="4 5">
    <name type="scientific">Penicillium citrinum</name>
    <dbReference type="NCBI Taxonomy" id="5077"/>
    <lineage>
        <taxon>Eukaryota</taxon>
        <taxon>Fungi</taxon>
        <taxon>Dikarya</taxon>
        <taxon>Ascomycota</taxon>
        <taxon>Pezizomycotina</taxon>
        <taxon>Eurotiomycetes</taxon>
        <taxon>Eurotiomycetidae</taxon>
        <taxon>Eurotiales</taxon>
        <taxon>Aspergillaceae</taxon>
        <taxon>Penicillium</taxon>
    </lineage>
</organism>
<reference evidence="4" key="2">
    <citation type="journal article" date="2023" name="IMA Fungus">
        <title>Comparative genomic study of the Penicillium genus elucidates a diverse pangenome and 15 lateral gene transfer events.</title>
        <authorList>
            <person name="Petersen C."/>
            <person name="Sorensen T."/>
            <person name="Nielsen M.R."/>
            <person name="Sondergaard T.E."/>
            <person name="Sorensen J.L."/>
            <person name="Fitzpatrick D.A."/>
            <person name="Frisvad J.C."/>
            <person name="Nielsen K.L."/>
        </authorList>
    </citation>
    <scope>NUCLEOTIDE SEQUENCE</scope>
    <source>
        <strain evidence="4">IBT 23319</strain>
    </source>
</reference>
<accession>A0A9W9NXV7</accession>
<dbReference type="GO" id="GO:0031380">
    <property type="term" value="C:nuclear RNA-directed RNA polymerase complex"/>
    <property type="evidence" value="ECO:0007669"/>
    <property type="project" value="TreeGrafter"/>
</dbReference>
<dbReference type="GO" id="GO:0004386">
    <property type="term" value="F:helicase activity"/>
    <property type="evidence" value="ECO:0007669"/>
    <property type="project" value="InterPro"/>
</dbReference>